<accession>A0A0R3QE90</accession>
<protein>
    <submittedName>
        <fullName evidence="3">Ovule protein</fullName>
    </submittedName>
</protein>
<evidence type="ECO:0000313" key="2">
    <source>
        <dbReference type="Proteomes" id="UP000280834"/>
    </source>
</evidence>
<evidence type="ECO:0000313" key="1">
    <source>
        <dbReference type="EMBL" id="VDO15869.1"/>
    </source>
</evidence>
<dbReference type="AlphaFoldDB" id="A0A0R3QE90"/>
<dbReference type="WBParaSite" id="BTMF_0000467801-mRNA-1">
    <property type="protein sequence ID" value="BTMF_0000467801-mRNA-1"/>
    <property type="gene ID" value="BTMF_0000467801"/>
</dbReference>
<sequence>MHPIRRMKQYYNATISLRLNTGFHQASRSPFSRDNCYQLQSFEGKFGYSIGRGIDFSHIISRLRILLCENVGANT</sequence>
<proteinExistence type="predicted"/>
<evidence type="ECO:0000313" key="3">
    <source>
        <dbReference type="WBParaSite" id="BTMF_0000467801-mRNA-1"/>
    </source>
</evidence>
<gene>
    <name evidence="1" type="ORF">BTMF_LOCUS3973</name>
</gene>
<dbReference type="Proteomes" id="UP000280834">
    <property type="component" value="Unassembled WGS sequence"/>
</dbReference>
<dbReference type="EMBL" id="UZAG01003765">
    <property type="protein sequence ID" value="VDO15869.1"/>
    <property type="molecule type" value="Genomic_DNA"/>
</dbReference>
<reference evidence="3" key="1">
    <citation type="submission" date="2017-02" db="UniProtKB">
        <authorList>
            <consortium name="WormBaseParasite"/>
        </authorList>
    </citation>
    <scope>IDENTIFICATION</scope>
</reference>
<reference evidence="1 2" key="2">
    <citation type="submission" date="2018-11" db="EMBL/GenBank/DDBJ databases">
        <authorList>
            <consortium name="Pathogen Informatics"/>
        </authorList>
    </citation>
    <scope>NUCLEOTIDE SEQUENCE [LARGE SCALE GENOMIC DNA]</scope>
</reference>
<organism evidence="3">
    <name type="scientific">Brugia timori</name>
    <dbReference type="NCBI Taxonomy" id="42155"/>
    <lineage>
        <taxon>Eukaryota</taxon>
        <taxon>Metazoa</taxon>
        <taxon>Ecdysozoa</taxon>
        <taxon>Nematoda</taxon>
        <taxon>Chromadorea</taxon>
        <taxon>Rhabditida</taxon>
        <taxon>Spirurina</taxon>
        <taxon>Spiruromorpha</taxon>
        <taxon>Filarioidea</taxon>
        <taxon>Onchocercidae</taxon>
        <taxon>Brugia</taxon>
    </lineage>
</organism>
<name>A0A0R3QE90_9BILA</name>
<keyword evidence="2" id="KW-1185">Reference proteome</keyword>